<dbReference type="OrthoDB" id="9795543at2"/>
<accession>D1PXQ0</accession>
<dbReference type="SUPFAM" id="SSF55347">
    <property type="entry name" value="Glyceraldehyde-3-phosphate dehydrogenase-like, C-terminal domain"/>
    <property type="match status" value="1"/>
</dbReference>
<comment type="similarity">
    <text evidence="1">Belongs to the Gfo/Idh/MocA family.</text>
</comment>
<evidence type="ECO:0000259" key="3">
    <source>
        <dbReference type="Pfam" id="PF01408"/>
    </source>
</evidence>
<dbReference type="SUPFAM" id="SSF51735">
    <property type="entry name" value="NAD(P)-binding Rossmann-fold domains"/>
    <property type="match status" value="1"/>
</dbReference>
<dbReference type="EMBL" id="ACKS01000071">
    <property type="protein sequence ID" value="EFA43874.1"/>
    <property type="molecule type" value="Genomic_DNA"/>
</dbReference>
<dbReference type="InterPro" id="IPR055170">
    <property type="entry name" value="GFO_IDH_MocA-like_dom"/>
</dbReference>
<dbReference type="RefSeq" id="WP_007173838.1">
    <property type="nucleotide sequence ID" value="NZ_GG704781.1"/>
</dbReference>
<evidence type="ECO:0000256" key="2">
    <source>
        <dbReference type="ARBA" id="ARBA00023002"/>
    </source>
</evidence>
<evidence type="ECO:0000256" key="1">
    <source>
        <dbReference type="ARBA" id="ARBA00010928"/>
    </source>
</evidence>
<dbReference type="Pfam" id="PF22725">
    <property type="entry name" value="GFO_IDH_MocA_C3"/>
    <property type="match status" value="1"/>
</dbReference>
<keyword evidence="6" id="KW-1185">Reference proteome</keyword>
<dbReference type="eggNOG" id="COG0673">
    <property type="taxonomic scope" value="Bacteria"/>
</dbReference>
<evidence type="ECO:0000313" key="6">
    <source>
        <dbReference type="Proteomes" id="UP000003160"/>
    </source>
</evidence>
<dbReference type="Pfam" id="PF01408">
    <property type="entry name" value="GFO_IDH_MocA"/>
    <property type="match status" value="1"/>
</dbReference>
<comment type="caution">
    <text evidence="5">The sequence shown here is derived from an EMBL/GenBank/DDBJ whole genome shotgun (WGS) entry which is preliminary data.</text>
</comment>
<feature type="domain" description="GFO/IDH/MocA-like oxidoreductase" evidence="4">
    <location>
        <begin position="131"/>
        <end position="243"/>
    </location>
</feature>
<protein>
    <submittedName>
        <fullName evidence="5">Oxidoreductase, NAD-binding domain protein</fullName>
    </submittedName>
</protein>
<dbReference type="Proteomes" id="UP000003160">
    <property type="component" value="Unassembled WGS sequence"/>
</dbReference>
<name>D1PXQ0_9BACT</name>
<evidence type="ECO:0000259" key="4">
    <source>
        <dbReference type="Pfam" id="PF22725"/>
    </source>
</evidence>
<dbReference type="HOGENOM" id="CLU_023194_7_2_10"/>
<keyword evidence="2" id="KW-0560">Oxidoreductase</keyword>
<dbReference type="PANTHER" id="PTHR22604:SF105">
    <property type="entry name" value="TRANS-1,2-DIHYDROBENZENE-1,2-DIOL DEHYDROGENASE"/>
    <property type="match status" value="1"/>
</dbReference>
<dbReference type="GO" id="GO:0000166">
    <property type="term" value="F:nucleotide binding"/>
    <property type="evidence" value="ECO:0007669"/>
    <property type="project" value="InterPro"/>
</dbReference>
<dbReference type="GO" id="GO:0016491">
    <property type="term" value="F:oxidoreductase activity"/>
    <property type="evidence" value="ECO:0007669"/>
    <property type="project" value="UniProtKB-KW"/>
</dbReference>
<dbReference type="InterPro" id="IPR036291">
    <property type="entry name" value="NAD(P)-bd_dom_sf"/>
</dbReference>
<evidence type="ECO:0000313" key="5">
    <source>
        <dbReference type="EMBL" id="EFA43874.1"/>
    </source>
</evidence>
<dbReference type="InterPro" id="IPR000683">
    <property type="entry name" value="Gfo/Idh/MocA-like_OxRdtase_N"/>
</dbReference>
<gene>
    <name evidence="5" type="ORF">HMPREF0645_1735</name>
</gene>
<feature type="domain" description="Gfo/Idh/MocA-like oxidoreductase N-terminal" evidence="3">
    <location>
        <begin position="2"/>
        <end position="117"/>
    </location>
</feature>
<dbReference type="AlphaFoldDB" id="D1PXQ0"/>
<dbReference type="PANTHER" id="PTHR22604">
    <property type="entry name" value="OXIDOREDUCTASES"/>
    <property type="match status" value="1"/>
</dbReference>
<dbReference type="Gene3D" id="3.40.50.720">
    <property type="entry name" value="NAD(P)-binding Rossmann-like Domain"/>
    <property type="match status" value="1"/>
</dbReference>
<sequence>MFKVGIIGAGWIAGKMAEALAPLKDYEVYAIASRTQAKADEFARKWNVKKAYGSYTQLVEDDGVDLVYIATPHSHHYQHAMLAIENHKPVLVEKSFTANAREAQKLIAAACEKGVFITEAIWTRYMPLSEKVKQLMDSGIIGEPRALTATLCYMMEHKERIIRPGLCGGALLDLGVYTLNFARMYFGTDIVKTVSNCILGDTGVDMHECISLTYADNKMANLQSGVLCLNDRQGIISGVDGYIRVDNINCPEQIDVYRNYELVETVRKPEDMVNGYEYQVMECCRCINAGLQESPMMPHVETISIMQQMDTLRKEWDVIYPMDVDL</sequence>
<reference evidence="5 6" key="1">
    <citation type="submission" date="2009-10" db="EMBL/GenBank/DDBJ databases">
        <authorList>
            <person name="Qin X."/>
            <person name="Bachman B."/>
            <person name="Battles P."/>
            <person name="Bell A."/>
            <person name="Bess C."/>
            <person name="Bickham C."/>
            <person name="Chaboub L."/>
            <person name="Chen D."/>
            <person name="Coyle M."/>
            <person name="Deiros D.R."/>
            <person name="Dinh H."/>
            <person name="Forbes L."/>
            <person name="Fowler G."/>
            <person name="Francisco L."/>
            <person name="Fu Q."/>
            <person name="Gubbala S."/>
            <person name="Hale W."/>
            <person name="Han Y."/>
            <person name="Hemphill L."/>
            <person name="Highlander S.K."/>
            <person name="Hirani K."/>
            <person name="Hogues M."/>
            <person name="Jackson L."/>
            <person name="Jakkamsetti A."/>
            <person name="Javaid M."/>
            <person name="Jiang H."/>
            <person name="Korchina V."/>
            <person name="Kovar C."/>
            <person name="Lara F."/>
            <person name="Lee S."/>
            <person name="Mata R."/>
            <person name="Mathew T."/>
            <person name="Moen C."/>
            <person name="Morales K."/>
            <person name="Munidasa M."/>
            <person name="Nazareth L."/>
            <person name="Ngo R."/>
            <person name="Nguyen L."/>
            <person name="Okwuonu G."/>
            <person name="Ongeri F."/>
            <person name="Patil S."/>
            <person name="Petrosino J."/>
            <person name="Pham C."/>
            <person name="Pham P."/>
            <person name="Pu L.-L."/>
            <person name="Puazo M."/>
            <person name="Raj R."/>
            <person name="Reid J."/>
            <person name="Rouhana J."/>
            <person name="Saada N."/>
            <person name="Shang Y."/>
            <person name="Simmons D."/>
            <person name="Thornton R."/>
            <person name="Warren J."/>
            <person name="Weissenberger G."/>
            <person name="Zhang J."/>
            <person name="Zhang L."/>
            <person name="Zhou C."/>
            <person name="Zhu D."/>
            <person name="Muzny D."/>
            <person name="Worley K."/>
            <person name="Gibbs R."/>
        </authorList>
    </citation>
    <scope>NUCLEOTIDE SEQUENCE [LARGE SCALE GENOMIC DNA]</scope>
    <source>
        <strain evidence="5 6">DSM 17361</strain>
    </source>
</reference>
<organism evidence="5 6">
    <name type="scientific">Hallella bergensis DSM 17361</name>
    <dbReference type="NCBI Taxonomy" id="585502"/>
    <lineage>
        <taxon>Bacteria</taxon>
        <taxon>Pseudomonadati</taxon>
        <taxon>Bacteroidota</taxon>
        <taxon>Bacteroidia</taxon>
        <taxon>Bacteroidales</taxon>
        <taxon>Prevotellaceae</taxon>
        <taxon>Hallella</taxon>
    </lineage>
</organism>
<dbReference type="InterPro" id="IPR050984">
    <property type="entry name" value="Gfo/Idh/MocA_domain"/>
</dbReference>
<dbReference type="Gene3D" id="3.30.360.10">
    <property type="entry name" value="Dihydrodipicolinate Reductase, domain 2"/>
    <property type="match status" value="1"/>
</dbReference>
<proteinExistence type="inferred from homology"/>